<dbReference type="EMBL" id="ML004791">
    <property type="protein sequence ID" value="RKP28600.1"/>
    <property type="molecule type" value="Genomic_DNA"/>
</dbReference>
<comment type="catalytic activity">
    <reaction evidence="1">
        <text>ATP + H2O = ADP + phosphate + H(+)</text>
        <dbReference type="Rhea" id="RHEA:13065"/>
        <dbReference type="ChEBI" id="CHEBI:15377"/>
        <dbReference type="ChEBI" id="CHEBI:15378"/>
        <dbReference type="ChEBI" id="CHEBI:30616"/>
        <dbReference type="ChEBI" id="CHEBI:43474"/>
        <dbReference type="ChEBI" id="CHEBI:456216"/>
        <dbReference type="EC" id="3.6.4.12"/>
    </reaction>
</comment>
<feature type="region of interest" description="Disordered" evidence="3">
    <location>
        <begin position="1"/>
        <end position="39"/>
    </location>
</feature>
<dbReference type="FunFam" id="3.30.1640.10:FF:000003">
    <property type="entry name" value="DNA helicase"/>
    <property type="match status" value="1"/>
</dbReference>
<dbReference type="GO" id="GO:0006270">
    <property type="term" value="P:DNA replication initiation"/>
    <property type="evidence" value="ECO:0007669"/>
    <property type="project" value="InterPro"/>
</dbReference>
<dbReference type="OrthoDB" id="844at2759"/>
<dbReference type="InterPro" id="IPR012340">
    <property type="entry name" value="NA-bd_OB-fold"/>
</dbReference>
<sequence>RDQVYLSDAEDDAFGADGLPAQVRRRRHHTDGDPDELMDDVDPTHQELSLESLADVKGPSLVEWILQLNVARSIARELKSFLLEYTDEKGRSVYGARIRTLGEVNSESLEVSYRHLADSKAILALFLALAPAEMLKIFDIVAVEATELHYPNYSQIHQEIHVRIADFPNHFALRDLREKHLNQLVRVSGVV</sequence>
<keyword evidence="6" id="KW-1185">Reference proteome</keyword>
<dbReference type="GO" id="GO:0000228">
    <property type="term" value="C:nuclear chromosome"/>
    <property type="evidence" value="ECO:0007669"/>
    <property type="project" value="UniProtKB-ARBA"/>
</dbReference>
<dbReference type="Gene3D" id="3.30.1640.10">
    <property type="entry name" value="mini-chromosome maintenance (MCM) complex, chain A, domain 1"/>
    <property type="match status" value="1"/>
</dbReference>
<evidence type="ECO:0000313" key="6">
    <source>
        <dbReference type="Proteomes" id="UP000268321"/>
    </source>
</evidence>
<dbReference type="GO" id="GO:0042555">
    <property type="term" value="C:MCM complex"/>
    <property type="evidence" value="ECO:0007669"/>
    <property type="project" value="InterPro"/>
</dbReference>
<dbReference type="GO" id="GO:0005524">
    <property type="term" value="F:ATP binding"/>
    <property type="evidence" value="ECO:0007669"/>
    <property type="project" value="InterPro"/>
</dbReference>
<feature type="domain" description="MCM N-terminal" evidence="4">
    <location>
        <begin position="76"/>
        <end position="165"/>
    </location>
</feature>
<dbReference type="AlphaFoldDB" id="A0A4P9Z9Y1"/>
<dbReference type="InterPro" id="IPR008045">
    <property type="entry name" value="MCM2"/>
</dbReference>
<dbReference type="GO" id="GO:0003677">
    <property type="term" value="F:DNA binding"/>
    <property type="evidence" value="ECO:0007669"/>
    <property type="project" value="InterPro"/>
</dbReference>
<dbReference type="SUPFAM" id="SSF50249">
    <property type="entry name" value="Nucleic acid-binding proteins"/>
    <property type="match status" value="1"/>
</dbReference>
<dbReference type="Pfam" id="PF12619">
    <property type="entry name" value="MCM2_N"/>
    <property type="match status" value="1"/>
</dbReference>
<organism evidence="5 6">
    <name type="scientific">Metschnikowia bicuspidata</name>
    <dbReference type="NCBI Taxonomy" id="27322"/>
    <lineage>
        <taxon>Eukaryota</taxon>
        <taxon>Fungi</taxon>
        <taxon>Dikarya</taxon>
        <taxon>Ascomycota</taxon>
        <taxon>Saccharomycotina</taxon>
        <taxon>Pichiomycetes</taxon>
        <taxon>Metschnikowiaceae</taxon>
        <taxon>Metschnikowia</taxon>
    </lineage>
</organism>
<gene>
    <name evidence="5" type="ORF">METBISCDRAFT_2571</name>
</gene>
<feature type="non-terminal residue" evidence="5">
    <location>
        <position position="191"/>
    </location>
</feature>
<feature type="non-terminal residue" evidence="5">
    <location>
        <position position="1"/>
    </location>
</feature>
<evidence type="ECO:0000313" key="5">
    <source>
        <dbReference type="EMBL" id="RKP28600.1"/>
    </source>
</evidence>
<evidence type="ECO:0000256" key="1">
    <source>
        <dbReference type="ARBA" id="ARBA00047995"/>
    </source>
</evidence>
<evidence type="ECO:0000259" key="4">
    <source>
        <dbReference type="Pfam" id="PF14551"/>
    </source>
</evidence>
<evidence type="ECO:0000256" key="2">
    <source>
        <dbReference type="ARBA" id="ARBA00078186"/>
    </source>
</evidence>
<evidence type="ECO:0000256" key="3">
    <source>
        <dbReference type="SAM" id="MobiDB-lite"/>
    </source>
</evidence>
<accession>A0A4P9Z9Y1</accession>
<dbReference type="Proteomes" id="UP000268321">
    <property type="component" value="Unassembled WGS sequence"/>
</dbReference>
<dbReference type="InterPro" id="IPR027925">
    <property type="entry name" value="MCM_N"/>
</dbReference>
<proteinExistence type="predicted"/>
<protein>
    <recommendedName>
        <fullName evidence="2">Minichromosome maintenance protein 2</fullName>
    </recommendedName>
</protein>
<reference evidence="6" key="1">
    <citation type="journal article" date="2018" name="Nat. Microbiol.">
        <title>Leveraging single-cell genomics to expand the fungal tree of life.</title>
        <authorList>
            <person name="Ahrendt S.R."/>
            <person name="Quandt C.A."/>
            <person name="Ciobanu D."/>
            <person name="Clum A."/>
            <person name="Salamov A."/>
            <person name="Andreopoulos B."/>
            <person name="Cheng J.F."/>
            <person name="Woyke T."/>
            <person name="Pelin A."/>
            <person name="Henrissat B."/>
            <person name="Reynolds N.K."/>
            <person name="Benny G.L."/>
            <person name="Smith M.E."/>
            <person name="James T.Y."/>
            <person name="Grigoriev I.V."/>
        </authorList>
    </citation>
    <scope>NUCLEOTIDE SEQUENCE [LARGE SCALE GENOMIC DNA]</scope>
    <source>
        <strain evidence="6">Baker2002</strain>
    </source>
</reference>
<name>A0A4P9Z9Y1_9ASCO</name>
<dbReference type="GO" id="GO:0003678">
    <property type="term" value="F:DNA helicase activity"/>
    <property type="evidence" value="ECO:0007669"/>
    <property type="project" value="UniProtKB-EC"/>
</dbReference>
<dbReference type="Pfam" id="PF14551">
    <property type="entry name" value="MCM_N"/>
    <property type="match status" value="1"/>
</dbReference>